<dbReference type="Pfam" id="PF07993">
    <property type="entry name" value="NAD_binding_4"/>
    <property type="match status" value="1"/>
</dbReference>
<dbReference type="EMBL" id="OCMF01000001">
    <property type="protein sequence ID" value="SOC79018.1"/>
    <property type="molecule type" value="Genomic_DNA"/>
</dbReference>
<keyword evidence="3" id="KW-1185">Reference proteome</keyword>
<dbReference type="GO" id="GO:0004029">
    <property type="term" value="F:aldehyde dehydrogenase (NAD+) activity"/>
    <property type="evidence" value="ECO:0007669"/>
    <property type="project" value="TreeGrafter"/>
</dbReference>
<dbReference type="InterPro" id="IPR013120">
    <property type="entry name" value="FAR_NAD-bd"/>
</dbReference>
<gene>
    <name evidence="2" type="ORF">SAMN06296241_0538</name>
</gene>
<dbReference type="GO" id="GO:0005737">
    <property type="term" value="C:cytoplasm"/>
    <property type="evidence" value="ECO:0007669"/>
    <property type="project" value="TreeGrafter"/>
</dbReference>
<reference evidence="3" key="1">
    <citation type="submission" date="2017-09" db="EMBL/GenBank/DDBJ databases">
        <authorList>
            <person name="Varghese N."/>
            <person name="Submissions S."/>
        </authorList>
    </citation>
    <scope>NUCLEOTIDE SEQUENCE [LARGE SCALE GENOMIC DNA]</scope>
    <source>
        <strain evidence="3">CGMCC 1.12641</strain>
    </source>
</reference>
<name>A0A285X148_9FLAO</name>
<organism evidence="2 3">
    <name type="scientific">Salinimicrobium sediminis</name>
    <dbReference type="NCBI Taxonomy" id="1343891"/>
    <lineage>
        <taxon>Bacteria</taxon>
        <taxon>Pseudomonadati</taxon>
        <taxon>Bacteroidota</taxon>
        <taxon>Flavobacteriia</taxon>
        <taxon>Flavobacteriales</taxon>
        <taxon>Flavobacteriaceae</taxon>
        <taxon>Salinimicrobium</taxon>
    </lineage>
</organism>
<dbReference type="Proteomes" id="UP000219193">
    <property type="component" value="Unassembled WGS sequence"/>
</dbReference>
<feature type="domain" description="Thioester reductase (TE)" evidence="1">
    <location>
        <begin position="4"/>
        <end position="191"/>
    </location>
</feature>
<evidence type="ECO:0000313" key="2">
    <source>
        <dbReference type="EMBL" id="SOC79018.1"/>
    </source>
</evidence>
<dbReference type="RefSeq" id="WP_097054792.1">
    <property type="nucleotide sequence ID" value="NZ_OCMF01000001.1"/>
</dbReference>
<dbReference type="PANTHER" id="PTHR48079">
    <property type="entry name" value="PROTEIN YEEZ"/>
    <property type="match status" value="1"/>
</dbReference>
<protein>
    <submittedName>
        <fullName evidence="2">Nucleoside-diphosphate-sugar epimerase</fullName>
    </submittedName>
</protein>
<evidence type="ECO:0000313" key="3">
    <source>
        <dbReference type="Proteomes" id="UP000219193"/>
    </source>
</evidence>
<dbReference type="SUPFAM" id="SSF51735">
    <property type="entry name" value="NAD(P)-binding Rossmann-fold domains"/>
    <property type="match status" value="1"/>
</dbReference>
<accession>A0A285X148</accession>
<dbReference type="Gene3D" id="3.40.50.720">
    <property type="entry name" value="NAD(P)-binding Rossmann-like Domain"/>
    <property type="match status" value="1"/>
</dbReference>
<dbReference type="AlphaFoldDB" id="A0A285X148"/>
<dbReference type="OrthoDB" id="596910at2"/>
<proteinExistence type="predicted"/>
<dbReference type="PANTHER" id="PTHR48079:SF6">
    <property type="entry name" value="NAD(P)-BINDING DOMAIN-CONTAINING PROTEIN-RELATED"/>
    <property type="match status" value="1"/>
</dbReference>
<sequence>MILVTGGTGLVGSHLLLDLVKNGEKPRAIYRTQESLKAVKNVFSYTNSSQETEHLFNRIEWVKADITDIPSLTKVFENVDYVYHCAALVSFDTSKDAELRKVNIEGTANVVNFCIKNEINKLCFVSSIATFDLKPGEKEITEASFWNKELNHNMYAITKYGAEMEVWRASQEGVPVVIVNPGVIIGPGFWNNGSGKIFKKVDSGLDHYFPKTTGFVGVWDVVKSMRELMASSVKNEQYIVISENHSFKEIFSLTAKALQKPAPGKKLKKWMVLMGWVWQEASGIFSDKEKQLDRRSQKSLFEHRFYSAEKLKAELDFQFEPVSEVIERTAKSYRKDKTT</sequence>
<dbReference type="InterPro" id="IPR051783">
    <property type="entry name" value="NAD(P)-dependent_oxidoreduct"/>
</dbReference>
<evidence type="ECO:0000259" key="1">
    <source>
        <dbReference type="Pfam" id="PF07993"/>
    </source>
</evidence>
<dbReference type="InterPro" id="IPR036291">
    <property type="entry name" value="NAD(P)-bd_dom_sf"/>
</dbReference>